<dbReference type="Gene3D" id="3.90.550.10">
    <property type="entry name" value="Spore Coat Polysaccharide Biosynthesis Protein SpsA, Chain A"/>
    <property type="match status" value="1"/>
</dbReference>
<feature type="transmembrane region" description="Helical" evidence="4">
    <location>
        <begin position="292"/>
        <end position="309"/>
    </location>
</feature>
<evidence type="ECO:0000256" key="1">
    <source>
        <dbReference type="ARBA" id="ARBA00006739"/>
    </source>
</evidence>
<feature type="transmembrane region" description="Helical" evidence="4">
    <location>
        <begin position="350"/>
        <end position="371"/>
    </location>
</feature>
<comment type="caution">
    <text evidence="6">The sequence shown here is derived from an EMBL/GenBank/DDBJ whole genome shotgun (WGS) entry which is preliminary data.</text>
</comment>
<evidence type="ECO:0000256" key="4">
    <source>
        <dbReference type="SAM" id="Phobius"/>
    </source>
</evidence>
<dbReference type="InterPro" id="IPR001173">
    <property type="entry name" value="Glyco_trans_2-like"/>
</dbReference>
<feature type="domain" description="Glycosyltransferase 2-like" evidence="5">
    <location>
        <begin position="45"/>
        <end position="174"/>
    </location>
</feature>
<keyword evidence="3" id="KW-0808">Transferase</keyword>
<proteinExistence type="inferred from homology"/>
<dbReference type="EMBL" id="JRYO01000230">
    <property type="protein sequence ID" value="KHE90856.1"/>
    <property type="molecule type" value="Genomic_DNA"/>
</dbReference>
<evidence type="ECO:0000313" key="6">
    <source>
        <dbReference type="EMBL" id="KHE90856.1"/>
    </source>
</evidence>
<dbReference type="InterPro" id="IPR029044">
    <property type="entry name" value="Nucleotide-diphossugar_trans"/>
</dbReference>
<dbReference type="GO" id="GO:0016757">
    <property type="term" value="F:glycosyltransferase activity"/>
    <property type="evidence" value="ECO:0007669"/>
    <property type="project" value="UniProtKB-KW"/>
</dbReference>
<feature type="transmembrane region" description="Helical" evidence="4">
    <location>
        <begin position="315"/>
        <end position="338"/>
    </location>
</feature>
<accession>A0A0B0EFL6</accession>
<dbReference type="Pfam" id="PF00535">
    <property type="entry name" value="Glycos_transf_2"/>
    <property type="match status" value="1"/>
</dbReference>
<reference evidence="6 7" key="1">
    <citation type="submission" date="2014-10" db="EMBL/GenBank/DDBJ databases">
        <title>Draft genome of anammox bacterium scalindua brodae, obtained using differential coverage binning of sequence data from two enrichment reactors.</title>
        <authorList>
            <person name="Speth D.R."/>
            <person name="Russ L."/>
            <person name="Kartal B."/>
            <person name="Op den Camp H.J."/>
            <person name="Dutilh B.E."/>
            <person name="Jetten M.S."/>
        </authorList>
    </citation>
    <scope>NUCLEOTIDE SEQUENCE [LARGE SCALE GENOMIC DNA]</scope>
    <source>
        <strain evidence="6">RU1</strain>
    </source>
</reference>
<evidence type="ECO:0000313" key="7">
    <source>
        <dbReference type="Proteomes" id="UP000030652"/>
    </source>
</evidence>
<comment type="similarity">
    <text evidence="1">Belongs to the glycosyltransferase 2 family.</text>
</comment>
<sequence>MFEYVFFLSSFIVMYVYCGYPIMLSLLSCLFSKPVRQGHLEPKVTIIITAYNEEKNIRQRIENCMDLNYPKEKLEIIVASDCSTDNTDKIVKDYKMAGVVLCRLKSRGGKTLAQNTAVLIATGEIIIFTDATTHCRGNMIVSIVRNFADEEVGCVAGRLKYYSEGSLDSSVSGGEGLFWRYENFMKKKESLVSSIIGADGPLYAIRKGLYVPLRDYVISDLVVPLKIVSQRYRSVYEPNAIALEKSTTLSKSEIKYRCRVVLRGCRGIWEVKELLNPFKYGIFTLQIFSHKLLRWFVPILLVLAYISNVCLVDKHILYTLFYVMQSVFYLFALIGYGLERKGKNVRLFATPFYFCIANLGVLWGLALFFSGRKLITWDTSR</sequence>
<gene>
    <name evidence="6" type="ORF">SCABRO_03385</name>
</gene>
<evidence type="ECO:0000256" key="3">
    <source>
        <dbReference type="ARBA" id="ARBA00022679"/>
    </source>
</evidence>
<keyword evidence="4" id="KW-0812">Transmembrane</keyword>
<feature type="transmembrane region" description="Helical" evidence="4">
    <location>
        <begin position="6"/>
        <end position="31"/>
    </location>
</feature>
<dbReference type="PANTHER" id="PTHR43630">
    <property type="entry name" value="POLY-BETA-1,6-N-ACETYL-D-GLUCOSAMINE SYNTHASE"/>
    <property type="match status" value="1"/>
</dbReference>
<organism evidence="6 7">
    <name type="scientific">Candidatus Scalindua brodae</name>
    <dbReference type="NCBI Taxonomy" id="237368"/>
    <lineage>
        <taxon>Bacteria</taxon>
        <taxon>Pseudomonadati</taxon>
        <taxon>Planctomycetota</taxon>
        <taxon>Candidatus Brocadiia</taxon>
        <taxon>Candidatus Brocadiales</taxon>
        <taxon>Candidatus Scalinduaceae</taxon>
        <taxon>Candidatus Scalindua</taxon>
    </lineage>
</organism>
<dbReference type="SUPFAM" id="SSF53448">
    <property type="entry name" value="Nucleotide-diphospho-sugar transferases"/>
    <property type="match status" value="1"/>
</dbReference>
<name>A0A0B0EFL6_9BACT</name>
<keyword evidence="4" id="KW-0472">Membrane</keyword>
<evidence type="ECO:0000256" key="2">
    <source>
        <dbReference type="ARBA" id="ARBA00022676"/>
    </source>
</evidence>
<keyword evidence="2" id="KW-0328">Glycosyltransferase</keyword>
<keyword evidence="4" id="KW-1133">Transmembrane helix</keyword>
<dbReference type="CDD" id="cd06439">
    <property type="entry name" value="CESA_like_1"/>
    <property type="match status" value="1"/>
</dbReference>
<dbReference type="AlphaFoldDB" id="A0A0B0EFL6"/>
<dbReference type="PANTHER" id="PTHR43630:SF1">
    <property type="entry name" value="POLY-BETA-1,6-N-ACETYL-D-GLUCOSAMINE SYNTHASE"/>
    <property type="match status" value="1"/>
</dbReference>
<dbReference type="Proteomes" id="UP000030652">
    <property type="component" value="Unassembled WGS sequence"/>
</dbReference>
<protein>
    <recommendedName>
        <fullName evidence="5">Glycosyltransferase 2-like domain-containing protein</fullName>
    </recommendedName>
</protein>
<evidence type="ECO:0000259" key="5">
    <source>
        <dbReference type="Pfam" id="PF00535"/>
    </source>
</evidence>
<dbReference type="eggNOG" id="COG1215">
    <property type="taxonomic scope" value="Bacteria"/>
</dbReference>